<comment type="similarity">
    <text evidence="9 15">Belongs to the L/F-transferase family.</text>
</comment>
<dbReference type="Pfam" id="PF03588">
    <property type="entry name" value="Leu_Phe_trans"/>
    <property type="match status" value="1"/>
</dbReference>
<dbReference type="Proteomes" id="UP000321787">
    <property type="component" value="Unassembled WGS sequence"/>
</dbReference>
<dbReference type="EC" id="2.3.2.6" evidence="10 15"/>
<comment type="subcellular location">
    <subcellularLocation>
        <location evidence="1 15">Cytoplasm</location>
    </subcellularLocation>
</comment>
<dbReference type="Gene3D" id="3.30.70.3550">
    <property type="entry name" value="Leucyl/phenylalanyl-tRNA-protein transferase, N-terminal domain"/>
    <property type="match status" value="1"/>
</dbReference>
<comment type="catalytic activity">
    <reaction evidence="7 15">
        <text>N-terminal L-lysyl-[protein] + L-leucyl-tRNA(Leu) = N-terminal L-leucyl-L-lysyl-[protein] + tRNA(Leu) + H(+)</text>
        <dbReference type="Rhea" id="RHEA:12340"/>
        <dbReference type="Rhea" id="RHEA-COMP:9613"/>
        <dbReference type="Rhea" id="RHEA-COMP:9622"/>
        <dbReference type="Rhea" id="RHEA-COMP:12670"/>
        <dbReference type="Rhea" id="RHEA-COMP:12671"/>
        <dbReference type="ChEBI" id="CHEBI:15378"/>
        <dbReference type="ChEBI" id="CHEBI:65249"/>
        <dbReference type="ChEBI" id="CHEBI:78442"/>
        <dbReference type="ChEBI" id="CHEBI:78494"/>
        <dbReference type="ChEBI" id="CHEBI:133043"/>
        <dbReference type="EC" id="2.3.2.6"/>
    </reaction>
</comment>
<evidence type="ECO:0000256" key="2">
    <source>
        <dbReference type="ARBA" id="ARBA00022490"/>
    </source>
</evidence>
<dbReference type="SUPFAM" id="SSF55729">
    <property type="entry name" value="Acyl-CoA N-acyltransferases (Nat)"/>
    <property type="match status" value="1"/>
</dbReference>
<comment type="function">
    <text evidence="8 15">Functions in the N-end rule pathway of protein degradation where it conjugates Leu, Phe and, less efficiently, Met from aminoacyl-tRNAs to the N-termini of proteins containing an N-terminal arginine or lysine.</text>
</comment>
<dbReference type="Gene3D" id="3.40.630.70">
    <property type="entry name" value="Leucyl/phenylalanyl-tRNA-protein transferase, C-terminal domain"/>
    <property type="match status" value="1"/>
</dbReference>
<evidence type="ECO:0000256" key="14">
    <source>
        <dbReference type="ARBA" id="ARBA00083640"/>
    </source>
</evidence>
<evidence type="ECO:0000256" key="5">
    <source>
        <dbReference type="ARBA" id="ARBA00050607"/>
    </source>
</evidence>
<evidence type="ECO:0000313" key="17">
    <source>
        <dbReference type="Proteomes" id="UP000321787"/>
    </source>
</evidence>
<protein>
    <recommendedName>
        <fullName evidence="11 15">Leucyl/phenylalanyl-tRNA--protein transferase</fullName>
        <ecNumber evidence="10 15">2.3.2.6</ecNumber>
    </recommendedName>
    <alternativeName>
        <fullName evidence="12 15">L/F-transferase</fullName>
    </alternativeName>
    <alternativeName>
        <fullName evidence="13 15">Leucyltransferase</fullName>
    </alternativeName>
    <alternativeName>
        <fullName evidence="14 15">Phenyalanyltransferase</fullName>
    </alternativeName>
</protein>
<comment type="catalytic activity">
    <reaction evidence="6 15">
        <text>N-terminal L-arginyl-[protein] + L-leucyl-tRNA(Leu) = N-terminal L-leucyl-L-arginyl-[protein] + tRNA(Leu) + H(+)</text>
        <dbReference type="Rhea" id="RHEA:50416"/>
        <dbReference type="Rhea" id="RHEA-COMP:9613"/>
        <dbReference type="Rhea" id="RHEA-COMP:9622"/>
        <dbReference type="Rhea" id="RHEA-COMP:12672"/>
        <dbReference type="Rhea" id="RHEA-COMP:12673"/>
        <dbReference type="ChEBI" id="CHEBI:15378"/>
        <dbReference type="ChEBI" id="CHEBI:64719"/>
        <dbReference type="ChEBI" id="CHEBI:78442"/>
        <dbReference type="ChEBI" id="CHEBI:78494"/>
        <dbReference type="ChEBI" id="CHEBI:133044"/>
        <dbReference type="EC" id="2.3.2.6"/>
    </reaction>
</comment>
<evidence type="ECO:0000256" key="6">
    <source>
        <dbReference type="ARBA" id="ARBA00050652"/>
    </source>
</evidence>
<name>A0A510UDT7_ALIFS</name>
<dbReference type="GO" id="GO:0030163">
    <property type="term" value="P:protein catabolic process"/>
    <property type="evidence" value="ECO:0007669"/>
    <property type="project" value="UniProtKB-UniRule"/>
</dbReference>
<evidence type="ECO:0000256" key="13">
    <source>
        <dbReference type="ARBA" id="ARBA00077165"/>
    </source>
</evidence>
<evidence type="ECO:0000313" key="16">
    <source>
        <dbReference type="EMBL" id="GEK12772.1"/>
    </source>
</evidence>
<comment type="catalytic activity">
    <reaction evidence="5 15">
        <text>L-phenylalanyl-tRNA(Phe) + an N-terminal L-alpha-aminoacyl-[protein] = an N-terminal L-phenylalanyl-L-alpha-aminoacyl-[protein] + tRNA(Phe)</text>
        <dbReference type="Rhea" id="RHEA:43632"/>
        <dbReference type="Rhea" id="RHEA-COMP:9668"/>
        <dbReference type="Rhea" id="RHEA-COMP:9699"/>
        <dbReference type="Rhea" id="RHEA-COMP:10636"/>
        <dbReference type="Rhea" id="RHEA-COMP:10637"/>
        <dbReference type="ChEBI" id="CHEBI:78442"/>
        <dbReference type="ChEBI" id="CHEBI:78531"/>
        <dbReference type="ChEBI" id="CHEBI:78597"/>
        <dbReference type="ChEBI" id="CHEBI:83561"/>
        <dbReference type="EC" id="2.3.2.6"/>
    </reaction>
</comment>
<dbReference type="RefSeq" id="WP_146862071.1">
    <property type="nucleotide sequence ID" value="NZ_BJTZ01000003.1"/>
</dbReference>
<evidence type="ECO:0000256" key="1">
    <source>
        <dbReference type="ARBA" id="ARBA00004496"/>
    </source>
</evidence>
<gene>
    <name evidence="15 16" type="primary">aat</name>
    <name evidence="16" type="ORF">AFI02nite_08080</name>
</gene>
<evidence type="ECO:0000256" key="9">
    <source>
        <dbReference type="ARBA" id="ARBA00061535"/>
    </source>
</evidence>
<sequence>MTIYLPELIPSHSTVFPNIENALNNPDGLLIMGGDLSSAQLISAYQHGIFPWYSDGDPILWWSPSVRGVFFPEQFSPSKSLKKFFRKSNYNVTLNKATYQVIDLCASTRPKEETWIMPEMINAYKKLADLGYCHSVEVWNENELIGGLYGLQIGQIFCGESMFSLQTNASKIALWKFCEHFVSSNGKLIDCQMMNPHLESLGAKEMKRCDFKILLEELSTKSTIANCYLPQILGDNSLS</sequence>
<organism evidence="16 17">
    <name type="scientific">Aliivibrio fischeri</name>
    <name type="common">Vibrio fischeri</name>
    <dbReference type="NCBI Taxonomy" id="668"/>
    <lineage>
        <taxon>Bacteria</taxon>
        <taxon>Pseudomonadati</taxon>
        <taxon>Pseudomonadota</taxon>
        <taxon>Gammaproteobacteria</taxon>
        <taxon>Vibrionales</taxon>
        <taxon>Vibrionaceae</taxon>
        <taxon>Aliivibrio</taxon>
    </lineage>
</organism>
<evidence type="ECO:0000256" key="15">
    <source>
        <dbReference type="HAMAP-Rule" id="MF_00688"/>
    </source>
</evidence>
<dbReference type="PANTHER" id="PTHR30098:SF2">
    <property type="entry name" value="LEUCYL_PHENYLALANYL-TRNA--PROTEIN TRANSFERASE"/>
    <property type="match status" value="1"/>
</dbReference>
<dbReference type="GO" id="GO:0008914">
    <property type="term" value="F:leucyl-tRNA--protein transferase activity"/>
    <property type="evidence" value="ECO:0007669"/>
    <property type="project" value="UniProtKB-UniRule"/>
</dbReference>
<keyword evidence="4 15" id="KW-0012">Acyltransferase</keyword>
<evidence type="ECO:0000256" key="7">
    <source>
        <dbReference type="ARBA" id="ARBA00051538"/>
    </source>
</evidence>
<evidence type="ECO:0000256" key="3">
    <source>
        <dbReference type="ARBA" id="ARBA00022679"/>
    </source>
</evidence>
<dbReference type="AlphaFoldDB" id="A0A510UDT7"/>
<dbReference type="NCBIfam" id="TIGR00667">
    <property type="entry name" value="aat"/>
    <property type="match status" value="1"/>
</dbReference>
<proteinExistence type="inferred from homology"/>
<keyword evidence="3 15" id="KW-0808">Transferase</keyword>
<evidence type="ECO:0000256" key="4">
    <source>
        <dbReference type="ARBA" id="ARBA00023315"/>
    </source>
</evidence>
<evidence type="ECO:0000256" key="11">
    <source>
        <dbReference type="ARBA" id="ARBA00074372"/>
    </source>
</evidence>
<dbReference type="InterPro" id="IPR016181">
    <property type="entry name" value="Acyl_CoA_acyltransferase"/>
</dbReference>
<evidence type="ECO:0000256" key="8">
    <source>
        <dbReference type="ARBA" id="ARBA00054043"/>
    </source>
</evidence>
<dbReference type="InterPro" id="IPR004616">
    <property type="entry name" value="Leu/Phe-tRNA_Trfase"/>
</dbReference>
<evidence type="ECO:0000256" key="10">
    <source>
        <dbReference type="ARBA" id="ARBA00066767"/>
    </source>
</evidence>
<dbReference type="PANTHER" id="PTHR30098">
    <property type="entry name" value="LEUCYL/PHENYLALANYL-TRNA--PROTEIN TRANSFERASE"/>
    <property type="match status" value="1"/>
</dbReference>
<dbReference type="InterPro" id="IPR042221">
    <property type="entry name" value="Leu/Phe-tRNA_Trfase_N"/>
</dbReference>
<comment type="caution">
    <text evidence="16">The sequence shown here is derived from an EMBL/GenBank/DDBJ whole genome shotgun (WGS) entry which is preliminary data.</text>
</comment>
<dbReference type="HAMAP" id="MF_00688">
    <property type="entry name" value="Leu_Phe_trans"/>
    <property type="match status" value="1"/>
</dbReference>
<keyword evidence="2 15" id="KW-0963">Cytoplasm</keyword>
<reference evidence="16 17" key="1">
    <citation type="submission" date="2019-07" db="EMBL/GenBank/DDBJ databases">
        <title>Whole genome shotgun sequence of Aliivibrio fischeri NBRC 101058.</title>
        <authorList>
            <person name="Hosoyama A."/>
            <person name="Uohara A."/>
            <person name="Ohji S."/>
            <person name="Ichikawa N."/>
        </authorList>
    </citation>
    <scope>NUCLEOTIDE SEQUENCE [LARGE SCALE GENOMIC DNA]</scope>
    <source>
        <strain evidence="16 17">NBRC 101058</strain>
    </source>
</reference>
<dbReference type="GO" id="GO:0005737">
    <property type="term" value="C:cytoplasm"/>
    <property type="evidence" value="ECO:0007669"/>
    <property type="project" value="UniProtKB-SubCell"/>
</dbReference>
<dbReference type="FunFam" id="3.30.70.3550:FF:000001">
    <property type="entry name" value="Leucyl/phenylalanyl-tRNA--protein transferase"/>
    <property type="match status" value="1"/>
</dbReference>
<evidence type="ECO:0000256" key="12">
    <source>
        <dbReference type="ARBA" id="ARBA00077136"/>
    </source>
</evidence>
<dbReference type="EMBL" id="BJTZ01000003">
    <property type="protein sequence ID" value="GEK12772.1"/>
    <property type="molecule type" value="Genomic_DNA"/>
</dbReference>
<accession>A0A510UDT7</accession>
<dbReference type="FunFam" id="3.40.630.70:FF:000001">
    <property type="entry name" value="Leucyl/phenylalanyl-tRNA--protein transferase"/>
    <property type="match status" value="1"/>
</dbReference>
<dbReference type="InterPro" id="IPR042203">
    <property type="entry name" value="Leu/Phe-tRNA_Trfase_C"/>
</dbReference>